<accession>E0VSX6</accession>
<dbReference type="InParanoid" id="E0VSX6"/>
<dbReference type="SMART" id="SM00028">
    <property type="entry name" value="TPR"/>
    <property type="match status" value="9"/>
</dbReference>
<dbReference type="CTD" id="8229906"/>
<feature type="region of interest" description="Disordered" evidence="3">
    <location>
        <begin position="728"/>
        <end position="777"/>
    </location>
</feature>
<dbReference type="SUPFAM" id="SSF81901">
    <property type="entry name" value="HCP-like"/>
    <property type="match status" value="1"/>
</dbReference>
<dbReference type="STRING" id="121224.E0VSX6"/>
<evidence type="ECO:0000313" key="5">
    <source>
        <dbReference type="EnsemblMetazoa" id="PHUM424390-PA"/>
    </source>
</evidence>
<reference evidence="4" key="1">
    <citation type="submission" date="2007-04" db="EMBL/GenBank/DDBJ databases">
        <title>Annotation of Pediculus humanus corporis strain USDA.</title>
        <authorList>
            <person name="Kirkness E."/>
            <person name="Hannick L."/>
            <person name="Hass B."/>
            <person name="Bruggner R."/>
            <person name="Lawson D."/>
            <person name="Bidwell S."/>
            <person name="Joardar V."/>
            <person name="Caler E."/>
            <person name="Walenz B."/>
            <person name="Inman J."/>
            <person name="Schobel S."/>
            <person name="Galinsky K."/>
            <person name="Amedeo P."/>
            <person name="Strausberg R."/>
        </authorList>
    </citation>
    <scope>NUCLEOTIDE SEQUENCE</scope>
    <source>
        <strain evidence="4">USDA</strain>
    </source>
</reference>
<feature type="compositionally biased region" description="Polar residues" evidence="3">
    <location>
        <begin position="754"/>
        <end position="775"/>
    </location>
</feature>
<keyword evidence="2" id="KW-0175">Coiled coil</keyword>
<dbReference type="EMBL" id="DS235758">
    <property type="protein sequence ID" value="EEB16482.1"/>
    <property type="molecule type" value="Genomic_DNA"/>
</dbReference>
<evidence type="ECO:0000256" key="1">
    <source>
        <dbReference type="PROSITE-ProRule" id="PRU00339"/>
    </source>
</evidence>
<proteinExistence type="predicted"/>
<dbReference type="EnsemblMetazoa" id="PHUM424390-RA">
    <property type="protein sequence ID" value="PHUM424390-PA"/>
    <property type="gene ID" value="PHUM424390"/>
</dbReference>
<feature type="compositionally biased region" description="Basic and acidic residues" evidence="3">
    <location>
        <begin position="818"/>
        <end position="830"/>
    </location>
</feature>
<organism>
    <name type="scientific">Pediculus humanus subsp. corporis</name>
    <name type="common">Body louse</name>
    <dbReference type="NCBI Taxonomy" id="121224"/>
    <lineage>
        <taxon>Eukaryota</taxon>
        <taxon>Metazoa</taxon>
        <taxon>Ecdysozoa</taxon>
        <taxon>Arthropoda</taxon>
        <taxon>Hexapoda</taxon>
        <taxon>Insecta</taxon>
        <taxon>Pterygota</taxon>
        <taxon>Neoptera</taxon>
        <taxon>Paraneoptera</taxon>
        <taxon>Psocodea</taxon>
        <taxon>Troctomorpha</taxon>
        <taxon>Phthiraptera</taxon>
        <taxon>Anoplura</taxon>
        <taxon>Pediculidae</taxon>
        <taxon>Pediculus</taxon>
    </lineage>
</organism>
<evidence type="ECO:0000313" key="4">
    <source>
        <dbReference type="EMBL" id="EEB16482.1"/>
    </source>
</evidence>
<dbReference type="EMBL" id="AAZO01005188">
    <property type="status" value="NOT_ANNOTATED_CDS"/>
    <property type="molecule type" value="Genomic_DNA"/>
</dbReference>
<dbReference type="SUPFAM" id="SSF48452">
    <property type="entry name" value="TPR-like"/>
    <property type="match status" value="1"/>
</dbReference>
<feature type="region of interest" description="Disordered" evidence="3">
    <location>
        <begin position="809"/>
        <end position="845"/>
    </location>
</feature>
<dbReference type="InterPro" id="IPR011990">
    <property type="entry name" value="TPR-like_helical_dom_sf"/>
</dbReference>
<dbReference type="Pfam" id="PF13432">
    <property type="entry name" value="TPR_16"/>
    <property type="match status" value="1"/>
</dbReference>
<dbReference type="PANTHER" id="PTHR44117:SF1">
    <property type="entry name" value="INTRAFLAGELLAR TRANSPORT PROTEIN 88 HOMOLOG"/>
    <property type="match status" value="1"/>
</dbReference>
<dbReference type="PROSITE" id="PS50005">
    <property type="entry name" value="TPR"/>
    <property type="match status" value="5"/>
</dbReference>
<reference evidence="4" key="2">
    <citation type="submission" date="2007-04" db="EMBL/GenBank/DDBJ databases">
        <title>The genome of the human body louse.</title>
        <authorList>
            <consortium name="The Human Body Louse Genome Consortium"/>
            <person name="Kirkness E."/>
            <person name="Walenz B."/>
            <person name="Hass B."/>
            <person name="Bruggner R."/>
            <person name="Strausberg R."/>
        </authorList>
    </citation>
    <scope>NUCLEOTIDE SEQUENCE</scope>
    <source>
        <strain evidence="4">USDA</strain>
    </source>
</reference>
<feature type="compositionally biased region" description="Acidic residues" evidence="3">
    <location>
        <begin position="831"/>
        <end position="845"/>
    </location>
</feature>
<feature type="repeat" description="TPR" evidence="1">
    <location>
        <begin position="279"/>
        <end position="312"/>
    </location>
</feature>
<dbReference type="Gene3D" id="1.25.40.10">
    <property type="entry name" value="Tetratricopeptide repeat domain"/>
    <property type="match status" value="2"/>
</dbReference>
<protein>
    <submittedName>
        <fullName evidence="4">Tetratricopeptide repeat protein 10, tpr10, putative</fullName>
    </submittedName>
</protein>
<dbReference type="PANTHER" id="PTHR44117">
    <property type="entry name" value="INTRAFLAGELLAR TRANSPORT PROTEIN 88 HOMOLOG"/>
    <property type="match status" value="1"/>
</dbReference>
<feature type="repeat" description="TPR" evidence="1">
    <location>
        <begin position="492"/>
        <end position="525"/>
    </location>
</feature>
<dbReference type="GO" id="GO:0005814">
    <property type="term" value="C:centriole"/>
    <property type="evidence" value="ECO:0007669"/>
    <property type="project" value="TreeGrafter"/>
</dbReference>
<feature type="repeat" description="TPR" evidence="1">
    <location>
        <begin position="240"/>
        <end position="273"/>
    </location>
</feature>
<sequence length="845" mass="95580">MNRVVELKASNDNDLYSGYNEYPSSFDIRDLDKDELFQEALLKSSHGRKNLHGISSSLGYRGLSVRGLLQSGRSQAGYTGRSTAIVPPQSGFADDDFIRPMTAVRGAGYTSQGRPGTGLFDPLNQKLQGPPVGFEKIEETPEDKIKKLEKQIMELIEESACLNVKGQKKQALSKAKEASSKERNLIRIEENSGMSETHNLDLTLLVLFNLATQYSDNEMYTEALNTYQVMTRNKVFSKARRLKVNMGNIYYKLQQYNKAVKMYRMAMDQVPNTQKDFRIKIMHNIGTLFLKTGEIIEAINSFEYIMQEKPDFRGALNLINCYHAINDPDKMKEAFQSMLNIPLDLDMDKYNQSIADDPQSQVLLETIKNDKLRQWEKDVQEEAEKSILIAAKLISPVIEDNYTSGYNWCLEAVKTSKYASLASDLDLDKAIMLLKQCNINGAIEILKVFQDKEPRVASIAANNLSFISYLQGDLEQAEKWGENAKESDSYNASAYVNLGNVAFTKRNFEQAKEYYEIAYENDSTCVEALYNLGLVTKQLGQYDISLGHFMKLDTILRHEAPVLYQLAILNEFIGDVDQATEWYLQLLGVVPSDPGILQELGQLFEREGDKQQAFQYHFDSYRYYPSNFDVLDWLGSYYLSLGVPEKALPFFKRAVMIAPNEPKWQLLLASCYKKIGNHQKAVEVYKNLHKENPDNIECLQLLVRLTSEFGLKEAGEYALELKRAEKAKEVRERIGSSRPGSRRSSGSHHRSAGFTPSSPMRASPTPIRSNSSSAGLSGKFNVKQSISESDEIFAEENDVVKNIGIMSYLDPLGPPPFERPRTSAERKISDDDFGDDELGDDLLPE</sequence>
<evidence type="ECO:0000256" key="2">
    <source>
        <dbReference type="SAM" id="Coils"/>
    </source>
</evidence>
<dbReference type="Pfam" id="PF13174">
    <property type="entry name" value="TPR_6"/>
    <property type="match status" value="1"/>
</dbReference>
<dbReference type="InterPro" id="IPR019734">
    <property type="entry name" value="TPR_rpt"/>
</dbReference>
<dbReference type="GO" id="GO:0097546">
    <property type="term" value="C:ciliary base"/>
    <property type="evidence" value="ECO:0007669"/>
    <property type="project" value="TreeGrafter"/>
</dbReference>
<gene>
    <name evidence="5" type="primary">8229906</name>
    <name evidence="4" type="ORF">Phum_PHUM424390</name>
</gene>
<evidence type="ECO:0000313" key="6">
    <source>
        <dbReference type="Proteomes" id="UP000009046"/>
    </source>
</evidence>
<reference evidence="5" key="3">
    <citation type="submission" date="2021-02" db="UniProtKB">
        <authorList>
            <consortium name="EnsemblMetazoa"/>
        </authorList>
    </citation>
    <scope>IDENTIFICATION</scope>
    <source>
        <strain evidence="5">USDA</strain>
    </source>
</reference>
<feature type="repeat" description="TPR" evidence="1">
    <location>
        <begin position="662"/>
        <end position="695"/>
    </location>
</feature>
<dbReference type="Proteomes" id="UP000009046">
    <property type="component" value="Unassembled WGS sequence"/>
</dbReference>
<dbReference type="GO" id="GO:0019894">
    <property type="term" value="F:kinesin binding"/>
    <property type="evidence" value="ECO:0007669"/>
    <property type="project" value="TreeGrafter"/>
</dbReference>
<dbReference type="OrthoDB" id="1926212at2759"/>
<dbReference type="GO" id="GO:0036064">
    <property type="term" value="C:ciliary basal body"/>
    <property type="evidence" value="ECO:0007669"/>
    <property type="project" value="TreeGrafter"/>
</dbReference>
<dbReference type="VEuPathDB" id="VectorBase:PHUM424390"/>
<dbReference type="RefSeq" id="XP_002429220.1">
    <property type="nucleotide sequence ID" value="XM_002429175.1"/>
</dbReference>
<feature type="coiled-coil region" evidence="2">
    <location>
        <begin position="138"/>
        <end position="165"/>
    </location>
</feature>
<dbReference type="HOGENOM" id="CLU_010738_1_0_1"/>
<keyword evidence="1" id="KW-0802">TPR repeat</keyword>
<dbReference type="GeneID" id="8229906"/>
<dbReference type="Pfam" id="PF14559">
    <property type="entry name" value="TPR_19"/>
    <property type="match status" value="1"/>
</dbReference>
<name>E0VSX6_PEDHC</name>
<evidence type="ECO:0000256" key="3">
    <source>
        <dbReference type="SAM" id="MobiDB-lite"/>
    </source>
</evidence>
<dbReference type="FunFam" id="1.25.40.10:FF:000468">
    <property type="entry name" value="Intraflagellar transport 88 homolog"/>
    <property type="match status" value="1"/>
</dbReference>
<dbReference type="AlphaFoldDB" id="E0VSX6"/>
<keyword evidence="6" id="KW-1185">Reference proteome</keyword>
<feature type="repeat" description="TPR" evidence="1">
    <location>
        <begin position="628"/>
        <end position="661"/>
    </location>
</feature>
<dbReference type="OMA" id="RIKIMHN"/>
<dbReference type="GO" id="GO:0042073">
    <property type="term" value="P:intraciliary transport"/>
    <property type="evidence" value="ECO:0007669"/>
    <property type="project" value="TreeGrafter"/>
</dbReference>
<dbReference type="eggNOG" id="KOG2003">
    <property type="taxonomic scope" value="Eukaryota"/>
</dbReference>
<dbReference type="GO" id="GO:1905515">
    <property type="term" value="P:non-motile cilium assembly"/>
    <property type="evidence" value="ECO:0007669"/>
    <property type="project" value="TreeGrafter"/>
</dbReference>
<dbReference type="KEGG" id="phu:Phum_PHUM424390"/>
<dbReference type="GO" id="GO:0097730">
    <property type="term" value="C:non-motile cilium"/>
    <property type="evidence" value="ECO:0007669"/>
    <property type="project" value="TreeGrafter"/>
</dbReference>